<feature type="region of interest" description="Disordered" evidence="1">
    <location>
        <begin position="1"/>
        <end position="31"/>
    </location>
</feature>
<organism evidence="2 3">
    <name type="scientific">Kalanchoe fedtschenkoi</name>
    <name type="common">Lavender scallops</name>
    <name type="synonym">South American air plant</name>
    <dbReference type="NCBI Taxonomy" id="63787"/>
    <lineage>
        <taxon>Eukaryota</taxon>
        <taxon>Viridiplantae</taxon>
        <taxon>Streptophyta</taxon>
        <taxon>Embryophyta</taxon>
        <taxon>Tracheophyta</taxon>
        <taxon>Spermatophyta</taxon>
        <taxon>Magnoliopsida</taxon>
        <taxon>eudicotyledons</taxon>
        <taxon>Gunneridae</taxon>
        <taxon>Pentapetalae</taxon>
        <taxon>Saxifragales</taxon>
        <taxon>Crassulaceae</taxon>
        <taxon>Kalanchoe</taxon>
    </lineage>
</organism>
<proteinExistence type="predicted"/>
<dbReference type="Gene3D" id="1.10.510.10">
    <property type="entry name" value="Transferase(Phosphotransferase) domain 1"/>
    <property type="match status" value="1"/>
</dbReference>
<dbReference type="PANTHER" id="PTHR48007:SF40">
    <property type="entry name" value="SERINE-THREONINE_TYROSINE-PROTEIN KINASE CATALYTIC DOMAIN-CONTAINING PROTEIN"/>
    <property type="match status" value="1"/>
</dbReference>
<evidence type="ECO:0000256" key="1">
    <source>
        <dbReference type="SAM" id="MobiDB-lite"/>
    </source>
</evidence>
<dbReference type="Gramene" id="Kaladp0024s0215.1.v1.1">
    <property type="protein sequence ID" value="Kaladp0024s0215.1.v1.1.CDS.1"/>
    <property type="gene ID" value="Kaladp0024s0215.v1.1"/>
</dbReference>
<dbReference type="AlphaFoldDB" id="A0A7N0T6A8"/>
<dbReference type="InterPro" id="IPR046959">
    <property type="entry name" value="PRK1-6/SRF4-like"/>
</dbReference>
<evidence type="ECO:0000313" key="2">
    <source>
        <dbReference type="EnsemblPlants" id="Kaladp0024s0215.1.v1.1.CDS.1"/>
    </source>
</evidence>
<dbReference type="PANTHER" id="PTHR48007">
    <property type="entry name" value="LEUCINE-RICH REPEAT RECEPTOR-LIKE PROTEIN KINASE PXC1"/>
    <property type="match status" value="1"/>
</dbReference>
<sequence length="108" mass="12233">MNPHGGEPIKGKVAEEFEYEDGTTSSSSTELVERVRSVVNNDRSTDMLDEEIVGARAGHDEMLKLTEISLQCTDLNPERRPKMSEVLRRIEEIEINLTDHLNLPFCCD</sequence>
<evidence type="ECO:0000313" key="3">
    <source>
        <dbReference type="Proteomes" id="UP000594263"/>
    </source>
</evidence>
<name>A0A7N0T6A8_KALFE</name>
<keyword evidence="3" id="KW-1185">Reference proteome</keyword>
<accession>A0A7N0T6A8</accession>
<reference evidence="2" key="1">
    <citation type="submission" date="2021-01" db="UniProtKB">
        <authorList>
            <consortium name="EnsemblPlants"/>
        </authorList>
    </citation>
    <scope>IDENTIFICATION</scope>
</reference>
<dbReference type="EnsemblPlants" id="Kaladp0024s0215.1.v1.1">
    <property type="protein sequence ID" value="Kaladp0024s0215.1.v1.1.CDS.1"/>
    <property type="gene ID" value="Kaladp0024s0215.v1.1"/>
</dbReference>
<dbReference type="Proteomes" id="UP000594263">
    <property type="component" value="Unplaced"/>
</dbReference>
<protein>
    <submittedName>
        <fullName evidence="2">Uncharacterized protein</fullName>
    </submittedName>
</protein>